<dbReference type="AlphaFoldDB" id="U1QET4"/>
<protein>
    <submittedName>
        <fullName evidence="2">Uncharacterized protein</fullName>
    </submittedName>
</protein>
<organism evidence="2 3">
    <name type="scientific">Actinomyces johnsonii F0542</name>
    <dbReference type="NCBI Taxonomy" id="1321818"/>
    <lineage>
        <taxon>Bacteria</taxon>
        <taxon>Bacillati</taxon>
        <taxon>Actinomycetota</taxon>
        <taxon>Actinomycetes</taxon>
        <taxon>Actinomycetales</taxon>
        <taxon>Actinomycetaceae</taxon>
        <taxon>Actinomyces</taxon>
    </lineage>
</organism>
<dbReference type="Proteomes" id="UP000016536">
    <property type="component" value="Unassembled WGS sequence"/>
</dbReference>
<sequence>QPSPASSSTEPRRLKAPPAPPNPHQPPRADKPHHTRKTLRGLGSTPSEWTQDPEQQGTNATTSWKRALVVHLPREVNFVRPETKSSQGLTKPTPPRR</sequence>
<name>U1QET4_9ACTO</name>
<feature type="compositionally biased region" description="Polar residues" evidence="1">
    <location>
        <begin position="44"/>
        <end position="64"/>
    </location>
</feature>
<evidence type="ECO:0000313" key="2">
    <source>
        <dbReference type="EMBL" id="ERH20404.1"/>
    </source>
</evidence>
<accession>U1QET4</accession>
<reference evidence="2 3" key="1">
    <citation type="submission" date="2013-08" db="EMBL/GenBank/DDBJ databases">
        <authorList>
            <person name="Weinstock G."/>
            <person name="Sodergren E."/>
            <person name="Wylie T."/>
            <person name="Fulton L."/>
            <person name="Fulton R."/>
            <person name="Fronick C."/>
            <person name="O'Laughlin M."/>
            <person name="Godfrey J."/>
            <person name="Miner T."/>
            <person name="Herter B."/>
            <person name="Appelbaum E."/>
            <person name="Cordes M."/>
            <person name="Lek S."/>
            <person name="Wollam A."/>
            <person name="Pepin K.H."/>
            <person name="Palsikar V.B."/>
            <person name="Mitreva M."/>
            <person name="Wilson R.K."/>
        </authorList>
    </citation>
    <scope>NUCLEOTIDE SEQUENCE [LARGE SCALE GENOMIC DNA]</scope>
    <source>
        <strain evidence="2 3">F0542</strain>
    </source>
</reference>
<evidence type="ECO:0000313" key="3">
    <source>
        <dbReference type="Proteomes" id="UP000016536"/>
    </source>
</evidence>
<evidence type="ECO:0000256" key="1">
    <source>
        <dbReference type="SAM" id="MobiDB-lite"/>
    </source>
</evidence>
<feature type="non-terminal residue" evidence="2">
    <location>
        <position position="1"/>
    </location>
</feature>
<keyword evidence="3" id="KW-1185">Reference proteome</keyword>
<dbReference type="HOGENOM" id="CLU_2338276_0_0_11"/>
<feature type="region of interest" description="Disordered" evidence="1">
    <location>
        <begin position="1"/>
        <end position="97"/>
    </location>
</feature>
<feature type="compositionally biased region" description="Pro residues" evidence="1">
    <location>
        <begin position="17"/>
        <end position="26"/>
    </location>
</feature>
<proteinExistence type="predicted"/>
<dbReference type="EMBL" id="AWSE01000316">
    <property type="protein sequence ID" value="ERH20404.1"/>
    <property type="molecule type" value="Genomic_DNA"/>
</dbReference>
<gene>
    <name evidence="2" type="ORF">HMPREF1979_03334</name>
</gene>
<comment type="caution">
    <text evidence="2">The sequence shown here is derived from an EMBL/GenBank/DDBJ whole genome shotgun (WGS) entry which is preliminary data.</text>
</comment>